<reference evidence="4" key="1">
    <citation type="submission" date="2024-04" db="EMBL/GenBank/DDBJ databases">
        <authorList>
            <person name="Shaw F."/>
            <person name="Minotto A."/>
        </authorList>
    </citation>
    <scope>NUCLEOTIDE SEQUENCE [LARGE SCALE GENOMIC DNA]</scope>
</reference>
<organism evidence="3 4">
    <name type="scientific">Somion occarium</name>
    <dbReference type="NCBI Taxonomy" id="3059160"/>
    <lineage>
        <taxon>Eukaryota</taxon>
        <taxon>Fungi</taxon>
        <taxon>Dikarya</taxon>
        <taxon>Basidiomycota</taxon>
        <taxon>Agaricomycotina</taxon>
        <taxon>Agaricomycetes</taxon>
        <taxon>Polyporales</taxon>
        <taxon>Cerrenaceae</taxon>
        <taxon>Somion</taxon>
    </lineage>
</organism>
<dbReference type="EMBL" id="OZ037953">
    <property type="protein sequence ID" value="CAL1698660.1"/>
    <property type="molecule type" value="Genomic_DNA"/>
</dbReference>
<evidence type="ECO:0000313" key="4">
    <source>
        <dbReference type="Proteomes" id="UP001497453"/>
    </source>
</evidence>
<feature type="compositionally biased region" description="Low complexity" evidence="1">
    <location>
        <begin position="555"/>
        <end position="564"/>
    </location>
</feature>
<feature type="region of interest" description="Disordered" evidence="1">
    <location>
        <begin position="547"/>
        <end position="570"/>
    </location>
</feature>
<protein>
    <recommendedName>
        <fullName evidence="2">F-box domain-containing protein</fullName>
    </recommendedName>
</protein>
<evidence type="ECO:0000313" key="3">
    <source>
        <dbReference type="EMBL" id="CAL1698660.1"/>
    </source>
</evidence>
<evidence type="ECO:0000259" key="2">
    <source>
        <dbReference type="Pfam" id="PF12937"/>
    </source>
</evidence>
<dbReference type="Pfam" id="PF12937">
    <property type="entry name" value="F-box-like"/>
    <property type="match status" value="1"/>
</dbReference>
<keyword evidence="4" id="KW-1185">Reference proteome</keyword>
<dbReference type="Gene3D" id="1.20.1280.50">
    <property type="match status" value="1"/>
</dbReference>
<gene>
    <name evidence="3" type="ORF">GFSPODELE1_LOCUS2254</name>
</gene>
<proteinExistence type="predicted"/>
<name>A0ABP1CSK8_9APHY</name>
<evidence type="ECO:0000256" key="1">
    <source>
        <dbReference type="SAM" id="MobiDB-lite"/>
    </source>
</evidence>
<sequence length="570" mass="64709">MDIPVVSPSRFIFPSHISRLPPELLAKIFLHLADAFRHEPKAMGCFGHRPYAWLRVTRVCHFWHDAALGCPPLWAFINTSYPVDRIKMLLRRSGQVPLIVKPISTLALSCSFSDVIDQSVLALVLQEVPRIMKLEVMITESFSTKLAMTNIQYPSLRSLCLRSAFINFETDTRREKMDFALNFDIPRLRSLKAFSFEFSEAKTLFRPWLQKLILQPASYPPLHEVSECIRGLPLLSSLDLLAFNYFNDSSSDYPKGYKAVALNHLQWLHIDGNRYYCRFLDNLEIAPGACVSLELSTGNVFRDLEDIDTMTYNAMRFCGLPNHDVVLPQSRMLRSMAVQYEVHHSQATIDIQGWDVVFSRDIFMRETGYPHSLPRPFIHLKLRCFSVNDGVVVLSHFCRNFNVGEIQALILGFAVQRHSDNDAMWHGLAHVFDSPSIETLVMLDWHAGQLASLITTDHCNSLPSGTPSIPFPGLKTLVSYRLRWADVDEGISPSPLPLTTGLQYRAKNNVGIETLCLRDCISDVNKEDLEESMAVVPNLMWNVKEPEATDDDSDWWSSVDSASSLLGQEE</sequence>
<dbReference type="Proteomes" id="UP001497453">
    <property type="component" value="Chromosome 10"/>
</dbReference>
<feature type="domain" description="F-box" evidence="2">
    <location>
        <begin position="17"/>
        <end position="77"/>
    </location>
</feature>
<accession>A0ABP1CSK8</accession>
<dbReference type="InterPro" id="IPR001810">
    <property type="entry name" value="F-box_dom"/>
</dbReference>